<dbReference type="RefSeq" id="WP_379878743.1">
    <property type="nucleotide sequence ID" value="NZ_JBHUIP010000016.1"/>
</dbReference>
<dbReference type="NCBIfam" id="NF012211">
    <property type="entry name" value="tand_rpt_95"/>
    <property type="match status" value="9"/>
</dbReference>
<dbReference type="Proteomes" id="UP001597295">
    <property type="component" value="Unassembled WGS sequence"/>
</dbReference>
<feature type="domain" description="Cadherin-like" evidence="2">
    <location>
        <begin position="831"/>
        <end position="926"/>
    </location>
</feature>
<feature type="domain" description="Cadherin-like" evidence="2">
    <location>
        <begin position="255"/>
        <end position="346"/>
    </location>
</feature>
<sequence>MPTVAEVTEFGVKVLNGSKAELSTFIGTFHHEADGTEWIDGRVLMDLNIPGQEPKPYKPKIDKVTAADITADKAYVAPVVALDTGWELQAGHTFDIGLIGQGATVGAVDAASGVLAGTSRTTASLTATTAADTTASGGGAGGGGVLGGSGPNLILPPANVLPTAGADTLAATEDSALILSAADLLANDGDADGGTLTVNGVGTAVGGTVVLMPDGTISFTPRPDFFGTASFTYTVSDGQGGVTTAVATLQVANVADVPVARKDTVQTAEDTVLVLDPATLLKNDSDADGTSPTLTAVFDAVGGTVELVGGKVVFIPDADFTGLASFSYTISDSEGGTATASVTVAVAGVGDVPVLGADAAQMDEDGTLILQPADLLANDSDADGDTLTIVGVESLSGGTAVLLPDGTISFTPAPDFNGPAVLRYLVSDGSGHLAQADIAVAVAPVNDAPVAADDTADAVEDTPLLLKAADLLANDSDVDGDTLTIVGAEALSGGTASISAEGDILFTPDADFFGQAQLTYKIADGAGGFSTATVTLTVEGTDDAPVAFGETLALTEDTNALISAATLLANDIDVDGDSLKIVGIAGSTGGKASLNADGDITFTPTANLNGKGAASITYIVEDPSGRQSEATATIDIAAVNDAPTVTGEIYGTHYQGTGAFEVPVADLLANDSDVDGDTLTISAVGTPVGGTVTLDGGKVIFTPTPDFTGQAGFTYTVDDGNGGTTKATVAFEVQKNTAPTAVGETLTGSAEDAVRTISFADLLKNDTDFEEHALSIVGVQAVEGANVELTDTGVKITPLPNYNGVVKFNYLVEDKLGAQSTAQASFTLTAVNDAPVAANETIAATEDTKVVMTFKQLLGNDVDVEGDALTITAVSGATKGSVVMDKGAGTVTFTLDQNYNGSAAGFTYTVSDGKGGTDTAKVTLNVAAVNDAPTVKGELLAGVEDTVYKVKLSSLLSNDSDVDGDSLTIASVKAGTGVDTVVISGGYVVMTPDKDYDGNASFQYRVSDGNGGFTWSTVVVALAGVDDGPTNSSKSYNGEDGQTLKGTVPVSDVDGGDYSYQVVSTTESGQWYWKGTNNPVTGISSWSYAQPPLAISGSGGFTWAASHMHSWHEGGDSSYEQGTFVFVGTATYKIKVTDENGEFAYTTLTFKNEGNPPIADTGSGDDHGYDGGTPPIILDLDKDGEIIANAEKSGVTFDWNGDGKASKTAWVDQGDGFLMLDRNGDGKAQSEDIIFANDHPDAQTDMDGVRLAYDSNKNGKLDAGDEKFADFKVWQDLNQDGISQAEEIKTLAEHGISSIGLEAPRIDSKIDGGALHRETEVTFEDGSTTKAGDVTIHHQDGPTISVEQQAALLIEAMAAFVPETLDQVPLTQSQPLPDWLPRAEEEWQPM</sequence>
<name>A0ABW5DY96_9PROT</name>
<feature type="domain" description="Cadherin-like" evidence="2">
    <location>
        <begin position="159"/>
        <end position="251"/>
    </location>
</feature>
<proteinExistence type="predicted"/>
<evidence type="ECO:0000259" key="2">
    <source>
        <dbReference type="Pfam" id="PF17892"/>
    </source>
</evidence>
<feature type="domain" description="Cadherin-like" evidence="2">
    <location>
        <begin position="736"/>
        <end position="829"/>
    </location>
</feature>
<feature type="domain" description="Cadherin-like" evidence="2">
    <location>
        <begin position="445"/>
        <end position="539"/>
    </location>
</feature>
<accession>A0ABW5DY96</accession>
<evidence type="ECO:0000256" key="1">
    <source>
        <dbReference type="SAM" id="MobiDB-lite"/>
    </source>
</evidence>
<feature type="domain" description="Cadherin-like" evidence="2">
    <location>
        <begin position="929"/>
        <end position="1020"/>
    </location>
</feature>
<evidence type="ECO:0000313" key="3">
    <source>
        <dbReference type="EMBL" id="MFD2265421.1"/>
    </source>
</evidence>
<feature type="domain" description="Cadherin-like" evidence="2">
    <location>
        <begin position="351"/>
        <end position="442"/>
    </location>
</feature>
<dbReference type="Gene3D" id="2.60.40.2810">
    <property type="match status" value="8"/>
</dbReference>
<keyword evidence="4" id="KW-1185">Reference proteome</keyword>
<dbReference type="PANTHER" id="PTHR34720:SF9">
    <property type="entry name" value="BLR4714 PROTEIN"/>
    <property type="match status" value="1"/>
</dbReference>
<comment type="caution">
    <text evidence="3">The sequence shown here is derived from an EMBL/GenBank/DDBJ whole genome shotgun (WGS) entry which is preliminary data.</text>
</comment>
<organism evidence="3 4">
    <name type="scientific">Lacibacterium aquatile</name>
    <dbReference type="NCBI Taxonomy" id="1168082"/>
    <lineage>
        <taxon>Bacteria</taxon>
        <taxon>Pseudomonadati</taxon>
        <taxon>Pseudomonadota</taxon>
        <taxon>Alphaproteobacteria</taxon>
        <taxon>Rhodospirillales</taxon>
        <taxon>Rhodospirillaceae</taxon>
    </lineage>
</organism>
<reference evidence="4" key="1">
    <citation type="journal article" date="2019" name="Int. J. Syst. Evol. Microbiol.">
        <title>The Global Catalogue of Microorganisms (GCM) 10K type strain sequencing project: providing services to taxonomists for standard genome sequencing and annotation.</title>
        <authorList>
            <consortium name="The Broad Institute Genomics Platform"/>
            <consortium name="The Broad Institute Genome Sequencing Center for Infectious Disease"/>
            <person name="Wu L."/>
            <person name="Ma J."/>
        </authorList>
    </citation>
    <scope>NUCLEOTIDE SEQUENCE [LARGE SCALE GENOMIC DNA]</scope>
    <source>
        <strain evidence="4">CGMCC 1.19062</strain>
    </source>
</reference>
<dbReference type="InterPro" id="IPR041690">
    <property type="entry name" value="Cadherin_5"/>
</dbReference>
<feature type="region of interest" description="Disordered" evidence="1">
    <location>
        <begin position="1029"/>
        <end position="1048"/>
    </location>
</feature>
<protein>
    <submittedName>
        <fullName evidence="3">Cadherin-like domain-containing protein</fullName>
    </submittedName>
</protein>
<feature type="domain" description="Cadherin-like" evidence="2">
    <location>
        <begin position="639"/>
        <end position="733"/>
    </location>
</feature>
<gene>
    <name evidence="3" type="ORF">ACFSM5_21135</name>
</gene>
<dbReference type="PANTHER" id="PTHR34720">
    <property type="entry name" value="MICROCYSTIN DEPENDENT PROTEIN"/>
    <property type="match status" value="1"/>
</dbReference>
<dbReference type="Pfam" id="PF17892">
    <property type="entry name" value="Cadherin_5"/>
    <property type="match status" value="9"/>
</dbReference>
<evidence type="ECO:0000313" key="4">
    <source>
        <dbReference type="Proteomes" id="UP001597295"/>
    </source>
</evidence>
<dbReference type="EMBL" id="JBHUIP010000016">
    <property type="protein sequence ID" value="MFD2265421.1"/>
    <property type="molecule type" value="Genomic_DNA"/>
</dbReference>
<feature type="domain" description="Cadherin-like" evidence="2">
    <location>
        <begin position="542"/>
        <end position="636"/>
    </location>
</feature>